<feature type="domain" description="SusD-like N-terminal" evidence="7">
    <location>
        <begin position="19"/>
        <end position="216"/>
    </location>
</feature>
<dbReference type="GO" id="GO:0009279">
    <property type="term" value="C:cell outer membrane"/>
    <property type="evidence" value="ECO:0007669"/>
    <property type="project" value="UniProtKB-SubCell"/>
</dbReference>
<dbReference type="InterPro" id="IPR011990">
    <property type="entry name" value="TPR-like_helical_dom_sf"/>
</dbReference>
<dbReference type="Gene3D" id="1.25.40.900">
    <property type="match status" value="1"/>
</dbReference>
<sequence length="446" mass="50734">MKPLLLILAGSLMITSCKKFLDEKPDPTLSTVNTLDDVQELLDNFRKYFGGEMALTACDDYYLTEAEWQARQEKDRNIYLWHPTQTSYYEWNGAYDQLLHFNTALTNAEKAKTGRIVKNRDHLRGACLTIRSEIFLRLAQQFAIQYNSTDAGTEPGIVLRFSEDYNEKIVRSDLKTTYGQIVKDLESAIPLLPAQSLYKHRPTKASAWGLLARTCLQMANYPKAREAADASLKEHHQLLNYNTCNAAEEYPLSRFETNPEILLYRVNENGIAAPFVMPRVDTNLLLLYKENDLRKEMYFSPTSDGADFYRGTYAIGGMNFTGLTVSEVYLIRAECAARAGDTQAALDDINTLLQARYKAGHFVPETAANAAAALELVLTERRKEMLLRGQRWGDIKRLNREPGRAITLTRKIGTNTYTIPPNDPRYAFLIPPEVMMFKPDIPQNPR</sequence>
<evidence type="ECO:0000256" key="2">
    <source>
        <dbReference type="ARBA" id="ARBA00006275"/>
    </source>
</evidence>
<dbReference type="RefSeq" id="WP_130539388.1">
    <property type="nucleotide sequence ID" value="NZ_CP042431.1"/>
</dbReference>
<dbReference type="InterPro" id="IPR033985">
    <property type="entry name" value="SusD-like_N"/>
</dbReference>
<dbReference type="Gene3D" id="1.25.40.390">
    <property type="match status" value="1"/>
</dbReference>
<dbReference type="Proteomes" id="UP000293874">
    <property type="component" value="Unassembled WGS sequence"/>
</dbReference>
<evidence type="ECO:0000256" key="5">
    <source>
        <dbReference type="ARBA" id="ARBA00023237"/>
    </source>
</evidence>
<dbReference type="PROSITE" id="PS51257">
    <property type="entry name" value="PROKAR_LIPOPROTEIN"/>
    <property type="match status" value="1"/>
</dbReference>
<dbReference type="SUPFAM" id="SSF48452">
    <property type="entry name" value="TPR-like"/>
    <property type="match status" value="1"/>
</dbReference>
<dbReference type="AlphaFoldDB" id="A0A4Q7N074"/>
<evidence type="ECO:0000256" key="3">
    <source>
        <dbReference type="ARBA" id="ARBA00022729"/>
    </source>
</evidence>
<dbReference type="OrthoDB" id="653598at2"/>
<dbReference type="Gene3D" id="2.20.20.130">
    <property type="match status" value="1"/>
</dbReference>
<gene>
    <name evidence="8" type="ORF">EV199_0822</name>
</gene>
<feature type="domain" description="RagB/SusD" evidence="6">
    <location>
        <begin position="316"/>
        <end position="399"/>
    </location>
</feature>
<keyword evidence="4" id="KW-0472">Membrane</keyword>
<reference evidence="8 9" key="1">
    <citation type="submission" date="2019-02" db="EMBL/GenBank/DDBJ databases">
        <title>Genomic Encyclopedia of Type Strains, Phase IV (KMG-IV): sequencing the most valuable type-strain genomes for metagenomic binning, comparative biology and taxonomic classification.</title>
        <authorList>
            <person name="Goeker M."/>
        </authorList>
    </citation>
    <scope>NUCLEOTIDE SEQUENCE [LARGE SCALE GENOMIC DNA]</scope>
    <source>
        <strain evidence="8 9">DSM 18116</strain>
    </source>
</reference>
<comment type="caution">
    <text evidence="8">The sequence shown here is derived from an EMBL/GenBank/DDBJ whole genome shotgun (WGS) entry which is preliminary data.</text>
</comment>
<dbReference type="InterPro" id="IPR012944">
    <property type="entry name" value="SusD_RagB_dom"/>
</dbReference>
<protein>
    <submittedName>
        <fullName evidence="8">SusD-like starch-binding protein associating with outer membrane</fullName>
    </submittedName>
</protein>
<proteinExistence type="inferred from homology"/>
<comment type="similarity">
    <text evidence="2">Belongs to the SusD family.</text>
</comment>
<evidence type="ECO:0000259" key="7">
    <source>
        <dbReference type="Pfam" id="PF14322"/>
    </source>
</evidence>
<keyword evidence="9" id="KW-1185">Reference proteome</keyword>
<evidence type="ECO:0000313" key="8">
    <source>
        <dbReference type="EMBL" id="RZS74970.1"/>
    </source>
</evidence>
<name>A0A4Q7N074_9BACT</name>
<evidence type="ECO:0000256" key="4">
    <source>
        <dbReference type="ARBA" id="ARBA00023136"/>
    </source>
</evidence>
<keyword evidence="5" id="KW-0998">Cell outer membrane</keyword>
<dbReference type="Pfam" id="PF14322">
    <property type="entry name" value="SusD-like_3"/>
    <property type="match status" value="1"/>
</dbReference>
<evidence type="ECO:0000259" key="6">
    <source>
        <dbReference type="Pfam" id="PF07980"/>
    </source>
</evidence>
<accession>A0A4Q7N074</accession>
<comment type="subcellular location">
    <subcellularLocation>
        <location evidence="1">Cell outer membrane</location>
    </subcellularLocation>
</comment>
<evidence type="ECO:0000313" key="9">
    <source>
        <dbReference type="Proteomes" id="UP000293874"/>
    </source>
</evidence>
<dbReference type="Pfam" id="PF07980">
    <property type="entry name" value="SusD_RagB"/>
    <property type="match status" value="1"/>
</dbReference>
<evidence type="ECO:0000256" key="1">
    <source>
        <dbReference type="ARBA" id="ARBA00004442"/>
    </source>
</evidence>
<keyword evidence="3" id="KW-0732">Signal</keyword>
<dbReference type="EMBL" id="SGXA01000001">
    <property type="protein sequence ID" value="RZS74970.1"/>
    <property type="molecule type" value="Genomic_DNA"/>
</dbReference>
<organism evidence="8 9">
    <name type="scientific">Pseudobacter ginsenosidimutans</name>
    <dbReference type="NCBI Taxonomy" id="661488"/>
    <lineage>
        <taxon>Bacteria</taxon>
        <taxon>Pseudomonadati</taxon>
        <taxon>Bacteroidota</taxon>
        <taxon>Chitinophagia</taxon>
        <taxon>Chitinophagales</taxon>
        <taxon>Chitinophagaceae</taxon>
        <taxon>Pseudobacter</taxon>
    </lineage>
</organism>